<evidence type="ECO:0000313" key="2">
    <source>
        <dbReference type="EMBL" id="VEN38095.1"/>
    </source>
</evidence>
<organism evidence="2 3">
    <name type="scientific">Callosobruchus maculatus</name>
    <name type="common">Southern cowpea weevil</name>
    <name type="synonym">Pulse bruchid</name>
    <dbReference type="NCBI Taxonomy" id="64391"/>
    <lineage>
        <taxon>Eukaryota</taxon>
        <taxon>Metazoa</taxon>
        <taxon>Ecdysozoa</taxon>
        <taxon>Arthropoda</taxon>
        <taxon>Hexapoda</taxon>
        <taxon>Insecta</taxon>
        <taxon>Pterygota</taxon>
        <taxon>Neoptera</taxon>
        <taxon>Endopterygota</taxon>
        <taxon>Coleoptera</taxon>
        <taxon>Polyphaga</taxon>
        <taxon>Cucujiformia</taxon>
        <taxon>Chrysomeloidea</taxon>
        <taxon>Chrysomelidae</taxon>
        <taxon>Bruchinae</taxon>
        <taxon>Bruchini</taxon>
        <taxon>Callosobruchus</taxon>
    </lineage>
</organism>
<evidence type="ECO:0000313" key="3">
    <source>
        <dbReference type="Proteomes" id="UP000410492"/>
    </source>
</evidence>
<feature type="region of interest" description="Disordered" evidence="1">
    <location>
        <begin position="130"/>
        <end position="182"/>
    </location>
</feature>
<feature type="compositionally biased region" description="Polar residues" evidence="1">
    <location>
        <begin position="158"/>
        <end position="182"/>
    </location>
</feature>
<proteinExistence type="predicted"/>
<protein>
    <submittedName>
        <fullName evidence="2">Uncharacterized protein</fullName>
    </submittedName>
</protein>
<gene>
    <name evidence="2" type="ORF">CALMAC_LOCUS3113</name>
</gene>
<dbReference type="EMBL" id="CAACVG010004068">
    <property type="protein sequence ID" value="VEN38095.1"/>
    <property type="molecule type" value="Genomic_DNA"/>
</dbReference>
<dbReference type="Proteomes" id="UP000410492">
    <property type="component" value="Unassembled WGS sequence"/>
</dbReference>
<accession>A0A653BRC9</accession>
<reference evidence="2 3" key="1">
    <citation type="submission" date="2019-01" db="EMBL/GenBank/DDBJ databases">
        <authorList>
            <person name="Sayadi A."/>
        </authorList>
    </citation>
    <scope>NUCLEOTIDE SEQUENCE [LARGE SCALE GENOMIC DNA]</scope>
</reference>
<sequence>MHLTTRIAELQRKIDNAEAANRNSALLKQGFVVLSCDRVDQIQRAKYAKQRKLTRPKTSALSSRQGRKSSFRSNKVKLAIINKLRSTPRIRKKSSLSFPSDDAISIESMELKVKCVGSVSSSTLVKNMDSSASVATDDRIPESHRKRSSSIKHVGLRSSPTLIAPGNTTRNHQPFTLEQQAV</sequence>
<dbReference type="AlphaFoldDB" id="A0A653BRC9"/>
<name>A0A653BRC9_CALMS</name>
<keyword evidence="3" id="KW-1185">Reference proteome</keyword>
<feature type="region of interest" description="Disordered" evidence="1">
    <location>
        <begin position="48"/>
        <end position="72"/>
    </location>
</feature>
<evidence type="ECO:0000256" key="1">
    <source>
        <dbReference type="SAM" id="MobiDB-lite"/>
    </source>
</evidence>